<evidence type="ECO:0000256" key="7">
    <source>
        <dbReference type="ARBA" id="ARBA00023077"/>
    </source>
</evidence>
<evidence type="ECO:0000256" key="5">
    <source>
        <dbReference type="ARBA" id="ARBA00022692"/>
    </source>
</evidence>
<dbReference type="RefSeq" id="WP_133577002.1">
    <property type="nucleotide sequence ID" value="NZ_SNYC01000005.1"/>
</dbReference>
<dbReference type="SUPFAM" id="SSF49464">
    <property type="entry name" value="Carboxypeptidase regulatory domain-like"/>
    <property type="match status" value="1"/>
</dbReference>
<dbReference type="GO" id="GO:0009279">
    <property type="term" value="C:cell outer membrane"/>
    <property type="evidence" value="ECO:0007669"/>
    <property type="project" value="UniProtKB-SubCell"/>
</dbReference>
<comment type="subcellular location">
    <subcellularLocation>
        <location evidence="1 10">Cell outer membrane</location>
        <topology evidence="1 10">Multi-pass membrane protein</topology>
    </subcellularLocation>
</comment>
<evidence type="ECO:0000256" key="6">
    <source>
        <dbReference type="ARBA" id="ARBA00023004"/>
    </source>
</evidence>
<dbReference type="Pfam" id="PF00593">
    <property type="entry name" value="TonB_dep_Rec_b-barrel"/>
    <property type="match status" value="1"/>
</dbReference>
<protein>
    <submittedName>
        <fullName evidence="13">TonB-linked SusC/RagA family outer membrane protein</fullName>
    </submittedName>
</protein>
<dbReference type="PROSITE" id="PS52016">
    <property type="entry name" value="TONB_DEPENDENT_REC_3"/>
    <property type="match status" value="1"/>
</dbReference>
<dbReference type="Pfam" id="PF13715">
    <property type="entry name" value="CarbopepD_reg_2"/>
    <property type="match status" value="1"/>
</dbReference>
<evidence type="ECO:0000256" key="10">
    <source>
        <dbReference type="PROSITE-ProRule" id="PRU01360"/>
    </source>
</evidence>
<keyword evidence="14" id="KW-1185">Reference proteome</keyword>
<keyword evidence="9 10" id="KW-0998">Cell outer membrane</keyword>
<dbReference type="Gene3D" id="2.40.170.20">
    <property type="entry name" value="TonB-dependent receptor, beta-barrel domain"/>
    <property type="match status" value="1"/>
</dbReference>
<keyword evidence="3 10" id="KW-1134">Transmembrane beta strand</keyword>
<keyword evidence="4" id="KW-0410">Iron transport</keyword>
<comment type="similarity">
    <text evidence="10 11">Belongs to the TonB-dependent receptor family.</text>
</comment>
<evidence type="ECO:0000256" key="3">
    <source>
        <dbReference type="ARBA" id="ARBA00022452"/>
    </source>
</evidence>
<dbReference type="SMART" id="SM00965">
    <property type="entry name" value="STN"/>
    <property type="match status" value="1"/>
</dbReference>
<dbReference type="SUPFAM" id="SSF56935">
    <property type="entry name" value="Porins"/>
    <property type="match status" value="1"/>
</dbReference>
<dbReference type="InterPro" id="IPR000531">
    <property type="entry name" value="Beta-barrel_TonB"/>
</dbReference>
<evidence type="ECO:0000313" key="14">
    <source>
        <dbReference type="Proteomes" id="UP000295620"/>
    </source>
</evidence>
<dbReference type="Pfam" id="PF07660">
    <property type="entry name" value="STN"/>
    <property type="match status" value="1"/>
</dbReference>
<evidence type="ECO:0000256" key="11">
    <source>
        <dbReference type="RuleBase" id="RU003357"/>
    </source>
</evidence>
<dbReference type="InterPro" id="IPR039426">
    <property type="entry name" value="TonB-dep_rcpt-like"/>
</dbReference>
<name>A0A4R6SWW9_9SPHI</name>
<keyword evidence="8 10" id="KW-0472">Membrane</keyword>
<keyword evidence="6" id="KW-0408">Iron</keyword>
<dbReference type="EMBL" id="SNYC01000005">
    <property type="protein sequence ID" value="TDQ08652.1"/>
    <property type="molecule type" value="Genomic_DNA"/>
</dbReference>
<sequence length="1113" mass="122252">MKRSKSIIFFAIFLWLGTAKQSFGQSFLKNLVHVNLKDQKLKEAFSQLNKQTNVVFLYADLEELNKKVNVNMEEIPLQNALNQLLTAHSLTYELDGNKILIQKTKAIRNTLKGTVVDELQKPLPGVTVKVKGKSMVTSTNTEGEFSLTTDNIQETLTFSYIGFITVEKLVHSNALSNIRMKADENSLDNVVVVGYGTQLKEQITGSIATISGKEIQKSQVGTFTEAMAGKLPGVQISQITGVPGAAPSIRIRGTGSITAGNEPLYVVDGFPLGKEALSNFNMGDIESVSVLKDASSTSIYGSRGANGVIIVTTKRGEQERTNLTLSSYFGIQQISKKLDLLSPDEFIDFAIESRNNAWEYLGGKRDDPNSLRSPLYQISPFFTDKDSWVITNWQDEIFDIAPVRDHQLSVSGGSNTLRYLVSGGYYGQDGIIRNSDFKRYSLRTNIDAQPYKNLNVSGSINTTIVNQKNAQDEGQFGNGIIGSMINFPGIFGGQNADGSYPSFRGFGYGVSEVPNPLEFINEYNDKTKQFRTIANLSAQLKLAKGLSVKSMIGIDYNLSQNNTFINGYKYNVPNNPNHVSGTTIPSGSYESLSDLNWLSENTINYNFKLGNNHNFETLGGFTAQKASIEGAGITATNFPNNLVPTLNAGQITGASTSRSEWSLLSYLARANYNYGDRYFASATIRTDGSSRFGDNKRWGIFPSLSVGWMLSNEEFFDVSWINFLKLRSSFGLSGNNEISNYGSIGLLSYSDYIIGGNLVSGISPATLSNKNLSWERSEQFDIGVDIGLLKNRINLVVDAYQRVNNNLLLNVSVPSILGVSNSLQNIGKVRNRGLEISLNTKNTTGKFSWNTELNISTNRNIVLALGPKGDPIISSSNGVSHITEIGKPIGNFLGYIFDGVYNTVQEVNDHPHISTDAPGDPMVRDVNGDGKITSDDRTILGNNQPDFIYGVNNNFSYGSFDLGIMIQGVQGADIMNLGMRQSMSMTGRTNNLGIARDRWRSAEQPGNGSVFKAITDVRGVRRDASSFYMQDGSFLRVRNITLGYNFTSSLTKKLGLSAARIYAAAQNPFTFTNKNYLGYNPEVSSYHNALTPGVDYFNYPLSKTYSLGLNITF</sequence>
<dbReference type="NCBIfam" id="TIGR04057">
    <property type="entry name" value="SusC_RagA_signa"/>
    <property type="match status" value="1"/>
</dbReference>
<evidence type="ECO:0000313" key="13">
    <source>
        <dbReference type="EMBL" id="TDQ08652.1"/>
    </source>
</evidence>
<dbReference type="InterPro" id="IPR037066">
    <property type="entry name" value="Plug_dom_sf"/>
</dbReference>
<dbReference type="Proteomes" id="UP000295620">
    <property type="component" value="Unassembled WGS sequence"/>
</dbReference>
<organism evidence="13 14">
    <name type="scientific">Pedobacter metabolipauper</name>
    <dbReference type="NCBI Taxonomy" id="425513"/>
    <lineage>
        <taxon>Bacteria</taxon>
        <taxon>Pseudomonadati</taxon>
        <taxon>Bacteroidota</taxon>
        <taxon>Sphingobacteriia</taxon>
        <taxon>Sphingobacteriales</taxon>
        <taxon>Sphingobacteriaceae</taxon>
        <taxon>Pedobacter</taxon>
    </lineage>
</organism>
<dbReference type="Gene3D" id="3.55.50.30">
    <property type="match status" value="1"/>
</dbReference>
<evidence type="ECO:0000256" key="4">
    <source>
        <dbReference type="ARBA" id="ARBA00022496"/>
    </source>
</evidence>
<dbReference type="InterPro" id="IPR023997">
    <property type="entry name" value="TonB-dep_OMP_SusC/RagA_CS"/>
</dbReference>
<dbReference type="InterPro" id="IPR023996">
    <property type="entry name" value="TonB-dep_OMP_SusC/RagA"/>
</dbReference>
<evidence type="ECO:0000256" key="9">
    <source>
        <dbReference type="ARBA" id="ARBA00023237"/>
    </source>
</evidence>
<keyword evidence="5 10" id="KW-0812">Transmembrane</keyword>
<keyword evidence="7 11" id="KW-0798">TonB box</keyword>
<evidence type="ECO:0000259" key="12">
    <source>
        <dbReference type="SMART" id="SM00965"/>
    </source>
</evidence>
<keyword evidence="4" id="KW-0406">Ion transport</keyword>
<evidence type="ECO:0000256" key="8">
    <source>
        <dbReference type="ARBA" id="ARBA00023136"/>
    </source>
</evidence>
<feature type="domain" description="Secretin/TonB short N-terminal" evidence="12">
    <location>
        <begin position="54"/>
        <end position="104"/>
    </location>
</feature>
<dbReference type="GO" id="GO:0006826">
    <property type="term" value="P:iron ion transport"/>
    <property type="evidence" value="ECO:0007669"/>
    <property type="project" value="UniProtKB-KW"/>
</dbReference>
<evidence type="ECO:0000256" key="2">
    <source>
        <dbReference type="ARBA" id="ARBA00022448"/>
    </source>
</evidence>
<dbReference type="InterPro" id="IPR012910">
    <property type="entry name" value="Plug_dom"/>
</dbReference>
<dbReference type="Pfam" id="PF07715">
    <property type="entry name" value="Plug"/>
    <property type="match status" value="1"/>
</dbReference>
<dbReference type="Gene3D" id="2.60.40.1120">
    <property type="entry name" value="Carboxypeptidase-like, regulatory domain"/>
    <property type="match status" value="1"/>
</dbReference>
<dbReference type="InterPro" id="IPR008969">
    <property type="entry name" value="CarboxyPept-like_regulatory"/>
</dbReference>
<dbReference type="InterPro" id="IPR036942">
    <property type="entry name" value="Beta-barrel_TonB_sf"/>
</dbReference>
<evidence type="ECO:0000256" key="1">
    <source>
        <dbReference type="ARBA" id="ARBA00004571"/>
    </source>
</evidence>
<dbReference type="Gene3D" id="2.170.130.10">
    <property type="entry name" value="TonB-dependent receptor, plug domain"/>
    <property type="match status" value="1"/>
</dbReference>
<dbReference type="AlphaFoldDB" id="A0A4R6SWW9"/>
<proteinExistence type="inferred from homology"/>
<reference evidence="13 14" key="1">
    <citation type="submission" date="2019-03" db="EMBL/GenBank/DDBJ databases">
        <title>Genomic Encyclopedia of Archaeal and Bacterial Type Strains, Phase II (KMG-II): from individual species to whole genera.</title>
        <authorList>
            <person name="Goeker M."/>
        </authorList>
    </citation>
    <scope>NUCLEOTIDE SEQUENCE [LARGE SCALE GENOMIC DNA]</scope>
    <source>
        <strain evidence="13 14">DSM 19035</strain>
    </source>
</reference>
<gene>
    <name evidence="13" type="ORF">ATK78_3168</name>
</gene>
<dbReference type="InterPro" id="IPR011662">
    <property type="entry name" value="Secretin/TonB_short_N"/>
</dbReference>
<dbReference type="OrthoDB" id="9768177at2"/>
<accession>A0A4R6SWW9</accession>
<keyword evidence="2 10" id="KW-0813">Transport</keyword>
<comment type="caution">
    <text evidence="13">The sequence shown here is derived from an EMBL/GenBank/DDBJ whole genome shotgun (WGS) entry which is preliminary data.</text>
</comment>
<dbReference type="NCBIfam" id="TIGR04056">
    <property type="entry name" value="OMP_RagA_SusC"/>
    <property type="match status" value="1"/>
</dbReference>